<accession>A0A2P2IPA0</accession>
<dbReference type="EMBL" id="GGEC01002567">
    <property type="protein sequence ID" value="MBW83050.1"/>
    <property type="molecule type" value="Transcribed_RNA"/>
</dbReference>
<protein>
    <submittedName>
        <fullName evidence="2">Uncharacterized protein</fullName>
    </submittedName>
</protein>
<proteinExistence type="predicted"/>
<name>A0A2P2IPA0_RHIMU</name>
<feature type="region of interest" description="Disordered" evidence="1">
    <location>
        <begin position="1"/>
        <end position="29"/>
    </location>
</feature>
<dbReference type="AlphaFoldDB" id="A0A2P2IPA0"/>
<reference evidence="2" key="1">
    <citation type="submission" date="2018-02" db="EMBL/GenBank/DDBJ databases">
        <title>Rhizophora mucronata_Transcriptome.</title>
        <authorList>
            <person name="Meera S.P."/>
            <person name="Sreeshan A."/>
            <person name="Augustine A."/>
        </authorList>
    </citation>
    <scope>NUCLEOTIDE SEQUENCE</scope>
    <source>
        <tissue evidence="2">Leaf</tissue>
    </source>
</reference>
<evidence type="ECO:0000256" key="1">
    <source>
        <dbReference type="SAM" id="MobiDB-lite"/>
    </source>
</evidence>
<organism evidence="2">
    <name type="scientific">Rhizophora mucronata</name>
    <name type="common">Asiatic mangrove</name>
    <dbReference type="NCBI Taxonomy" id="61149"/>
    <lineage>
        <taxon>Eukaryota</taxon>
        <taxon>Viridiplantae</taxon>
        <taxon>Streptophyta</taxon>
        <taxon>Embryophyta</taxon>
        <taxon>Tracheophyta</taxon>
        <taxon>Spermatophyta</taxon>
        <taxon>Magnoliopsida</taxon>
        <taxon>eudicotyledons</taxon>
        <taxon>Gunneridae</taxon>
        <taxon>Pentapetalae</taxon>
        <taxon>rosids</taxon>
        <taxon>fabids</taxon>
        <taxon>Malpighiales</taxon>
        <taxon>Rhizophoraceae</taxon>
        <taxon>Rhizophora</taxon>
    </lineage>
</organism>
<evidence type="ECO:0000313" key="2">
    <source>
        <dbReference type="EMBL" id="MBW83050.1"/>
    </source>
</evidence>
<sequence>MQIKRKRSQRTSQGVHTNERTIDNTKLPNQDNINWNVILSYSLDGQLNSPKLGLHQKG</sequence>